<comment type="subunit">
    <text evidence="9">The complex comprises the extracytoplasmic solute receptor protein and the two transmembrane proteins.</text>
</comment>
<protein>
    <recommendedName>
        <fullName evidence="9">TRAP transporter small permease protein</fullName>
    </recommendedName>
</protein>
<proteinExistence type="inferred from homology"/>
<keyword evidence="2 9" id="KW-0813">Transport</keyword>
<dbReference type="EMBL" id="CP063362">
    <property type="protein sequence ID" value="QRG05018.1"/>
    <property type="molecule type" value="Genomic_DNA"/>
</dbReference>
<evidence type="ECO:0000256" key="1">
    <source>
        <dbReference type="ARBA" id="ARBA00004429"/>
    </source>
</evidence>
<evidence type="ECO:0000256" key="6">
    <source>
        <dbReference type="ARBA" id="ARBA00022989"/>
    </source>
</evidence>
<feature type="transmembrane region" description="Helical" evidence="9">
    <location>
        <begin position="136"/>
        <end position="158"/>
    </location>
</feature>
<keyword evidence="5 9" id="KW-0812">Transmembrane</keyword>
<evidence type="ECO:0000256" key="5">
    <source>
        <dbReference type="ARBA" id="ARBA00022692"/>
    </source>
</evidence>
<feature type="domain" description="Tripartite ATP-independent periplasmic transporters DctQ component" evidence="10">
    <location>
        <begin position="30"/>
        <end position="161"/>
    </location>
</feature>
<dbReference type="InterPro" id="IPR007387">
    <property type="entry name" value="TRAP_DctQ"/>
</dbReference>
<comment type="subcellular location">
    <subcellularLocation>
        <location evidence="1 9">Cell inner membrane</location>
        <topology evidence="1 9">Multi-pass membrane protein</topology>
    </subcellularLocation>
</comment>
<keyword evidence="4 9" id="KW-0997">Cell inner membrane</keyword>
<feature type="transmembrane region" description="Helical" evidence="9">
    <location>
        <begin position="92"/>
        <end position="116"/>
    </location>
</feature>
<dbReference type="GO" id="GO:0005886">
    <property type="term" value="C:plasma membrane"/>
    <property type="evidence" value="ECO:0007669"/>
    <property type="project" value="UniProtKB-SubCell"/>
</dbReference>
<dbReference type="Pfam" id="PF04290">
    <property type="entry name" value="DctQ"/>
    <property type="match status" value="1"/>
</dbReference>
<keyword evidence="12" id="KW-1185">Reference proteome</keyword>
<dbReference type="GO" id="GO:0022857">
    <property type="term" value="F:transmembrane transporter activity"/>
    <property type="evidence" value="ECO:0007669"/>
    <property type="project" value="UniProtKB-UniRule"/>
</dbReference>
<evidence type="ECO:0000259" key="10">
    <source>
        <dbReference type="Pfam" id="PF04290"/>
    </source>
</evidence>
<feature type="transmembrane region" description="Helical" evidence="9">
    <location>
        <begin position="53"/>
        <end position="71"/>
    </location>
</feature>
<accession>A0A974SI52</accession>
<reference evidence="11 12" key="1">
    <citation type="submission" date="2020-10" db="EMBL/GenBank/DDBJ databases">
        <title>Degradation of 1,4-Dioxane by Xanthobacter sp. YN2, via a Novel Group-2 Soluble Di-Iron Monooxygenase.</title>
        <authorList>
            <person name="Ma F."/>
            <person name="Wang Y."/>
            <person name="Yang J."/>
            <person name="Guo H."/>
            <person name="Su D."/>
            <person name="Yu L."/>
        </authorList>
    </citation>
    <scope>NUCLEOTIDE SEQUENCE [LARGE SCALE GENOMIC DNA]</scope>
    <source>
        <strain evidence="11 12">YN2</strain>
    </source>
</reference>
<name>A0A974SI52_9HYPH</name>
<dbReference type="Proteomes" id="UP000596427">
    <property type="component" value="Chromosome"/>
</dbReference>
<organism evidence="11 12">
    <name type="scientific">Xanthobacter dioxanivorans</name>
    <dbReference type="NCBI Taxonomy" id="2528964"/>
    <lineage>
        <taxon>Bacteria</taxon>
        <taxon>Pseudomonadati</taxon>
        <taxon>Pseudomonadota</taxon>
        <taxon>Alphaproteobacteria</taxon>
        <taxon>Hyphomicrobiales</taxon>
        <taxon>Xanthobacteraceae</taxon>
        <taxon>Xanthobacter</taxon>
    </lineage>
</organism>
<dbReference type="KEGG" id="xdi:EZH22_18005"/>
<dbReference type="PANTHER" id="PTHR35011:SF4">
    <property type="entry name" value="SLL1102 PROTEIN"/>
    <property type="match status" value="1"/>
</dbReference>
<comment type="function">
    <text evidence="9">Part of the tripartite ATP-independent periplasmic (TRAP) transport system.</text>
</comment>
<keyword evidence="3" id="KW-1003">Cell membrane</keyword>
<evidence type="ECO:0000256" key="9">
    <source>
        <dbReference type="RuleBase" id="RU369079"/>
    </source>
</evidence>
<sequence length="207" mass="22808">MTPLLVLARAIDAVNRRIGKAAAWLILAAILVSATNAVIRKVFDLSSNSWLELQWVLFSAVFLLCASWTLLDNEHIRIDIVNARLSKRVRDGIDIFGHLFFLLPFSILLLWTSWPFFLSSFEINEQSLNAGGLPQWPAKFLVPLGFFFLTLQGISELIKRIAIFTGRMEDPNEGSGGSHAILAAEVDRLLADVDVPGAGAPVPPAKD</sequence>
<dbReference type="RefSeq" id="WP_203191884.1">
    <property type="nucleotide sequence ID" value="NZ_CP063362.1"/>
</dbReference>
<gene>
    <name evidence="11" type="ORF">EZH22_18005</name>
</gene>
<evidence type="ECO:0000313" key="11">
    <source>
        <dbReference type="EMBL" id="QRG05018.1"/>
    </source>
</evidence>
<keyword evidence="6 9" id="KW-1133">Transmembrane helix</keyword>
<evidence type="ECO:0000256" key="3">
    <source>
        <dbReference type="ARBA" id="ARBA00022475"/>
    </source>
</evidence>
<comment type="caution">
    <text evidence="9">Lacks conserved residue(s) required for the propagation of feature annotation.</text>
</comment>
<dbReference type="PANTHER" id="PTHR35011">
    <property type="entry name" value="2,3-DIKETO-L-GULONATE TRAP TRANSPORTER SMALL PERMEASE PROTEIN YIAM"/>
    <property type="match status" value="1"/>
</dbReference>
<dbReference type="AlphaFoldDB" id="A0A974SI52"/>
<dbReference type="InterPro" id="IPR055348">
    <property type="entry name" value="DctQ"/>
</dbReference>
<comment type="similarity">
    <text evidence="8 9">Belongs to the TRAP transporter small permease family.</text>
</comment>
<evidence type="ECO:0000256" key="2">
    <source>
        <dbReference type="ARBA" id="ARBA00022448"/>
    </source>
</evidence>
<keyword evidence="7 9" id="KW-0472">Membrane</keyword>
<evidence type="ECO:0000313" key="12">
    <source>
        <dbReference type="Proteomes" id="UP000596427"/>
    </source>
</evidence>
<evidence type="ECO:0000256" key="4">
    <source>
        <dbReference type="ARBA" id="ARBA00022519"/>
    </source>
</evidence>
<evidence type="ECO:0000256" key="7">
    <source>
        <dbReference type="ARBA" id="ARBA00023136"/>
    </source>
</evidence>
<evidence type="ECO:0000256" key="8">
    <source>
        <dbReference type="ARBA" id="ARBA00038436"/>
    </source>
</evidence>